<evidence type="ECO:0000313" key="3">
    <source>
        <dbReference type="Proteomes" id="UP001175227"/>
    </source>
</evidence>
<dbReference type="Proteomes" id="UP001175227">
    <property type="component" value="Unassembled WGS sequence"/>
</dbReference>
<name>A0AA39T483_9AGAR</name>
<sequence>MAFLILVAMLILMSRVPFHSVIQIKDECNLYQDYLNLHLEKCEDIETYFELEHYEIDLSDPHISNWTEPKGLLDIITLGNLILYASALEKHGMLQKEQAALLEWTT</sequence>
<evidence type="ECO:0000256" key="1">
    <source>
        <dbReference type="SAM" id="SignalP"/>
    </source>
</evidence>
<dbReference type="AlphaFoldDB" id="A0AA39T483"/>
<gene>
    <name evidence="2" type="ORF">IW261DRAFT_1427714</name>
</gene>
<keyword evidence="1" id="KW-0732">Signal</keyword>
<proteinExistence type="predicted"/>
<reference evidence="2" key="1">
    <citation type="submission" date="2023-06" db="EMBL/GenBank/DDBJ databases">
        <authorList>
            <consortium name="Lawrence Berkeley National Laboratory"/>
            <person name="Ahrendt S."/>
            <person name="Sahu N."/>
            <person name="Indic B."/>
            <person name="Wong-Bajracharya J."/>
            <person name="Merenyi Z."/>
            <person name="Ke H.-M."/>
            <person name="Monk M."/>
            <person name="Kocsube S."/>
            <person name="Drula E."/>
            <person name="Lipzen A."/>
            <person name="Balint B."/>
            <person name="Henrissat B."/>
            <person name="Andreopoulos B."/>
            <person name="Martin F.M."/>
            <person name="Harder C.B."/>
            <person name="Rigling D."/>
            <person name="Ford K.L."/>
            <person name="Foster G.D."/>
            <person name="Pangilinan J."/>
            <person name="Papanicolaou A."/>
            <person name="Barry K."/>
            <person name="LaButti K."/>
            <person name="Viragh M."/>
            <person name="Koriabine M."/>
            <person name="Yan M."/>
            <person name="Riley R."/>
            <person name="Champramary S."/>
            <person name="Plett K.L."/>
            <person name="Tsai I.J."/>
            <person name="Slot J."/>
            <person name="Sipos G."/>
            <person name="Plett J."/>
            <person name="Nagy L.G."/>
            <person name="Grigoriev I.V."/>
        </authorList>
    </citation>
    <scope>NUCLEOTIDE SEQUENCE</scope>
    <source>
        <strain evidence="2">ICMP 16352</strain>
    </source>
</reference>
<keyword evidence="3" id="KW-1185">Reference proteome</keyword>
<feature type="chain" id="PRO_5041217452" evidence="1">
    <location>
        <begin position="19"/>
        <end position="106"/>
    </location>
</feature>
<comment type="caution">
    <text evidence="2">The sequence shown here is derived from an EMBL/GenBank/DDBJ whole genome shotgun (WGS) entry which is preliminary data.</text>
</comment>
<feature type="signal peptide" evidence="1">
    <location>
        <begin position="1"/>
        <end position="18"/>
    </location>
</feature>
<dbReference type="EMBL" id="JAUEPR010000112">
    <property type="protein sequence ID" value="KAK0463361.1"/>
    <property type="molecule type" value="Genomic_DNA"/>
</dbReference>
<evidence type="ECO:0000313" key="2">
    <source>
        <dbReference type="EMBL" id="KAK0463361.1"/>
    </source>
</evidence>
<accession>A0AA39T483</accession>
<protein>
    <submittedName>
        <fullName evidence="2">Uncharacterized protein</fullName>
    </submittedName>
</protein>
<organism evidence="2 3">
    <name type="scientific">Armillaria novae-zelandiae</name>
    <dbReference type="NCBI Taxonomy" id="153914"/>
    <lineage>
        <taxon>Eukaryota</taxon>
        <taxon>Fungi</taxon>
        <taxon>Dikarya</taxon>
        <taxon>Basidiomycota</taxon>
        <taxon>Agaricomycotina</taxon>
        <taxon>Agaricomycetes</taxon>
        <taxon>Agaricomycetidae</taxon>
        <taxon>Agaricales</taxon>
        <taxon>Marasmiineae</taxon>
        <taxon>Physalacriaceae</taxon>
        <taxon>Armillaria</taxon>
    </lineage>
</organism>